<dbReference type="RefSeq" id="WP_020802192.1">
    <property type="nucleotide sequence ID" value="NZ_JAHQUD010000001.1"/>
</dbReference>
<evidence type="ECO:0000313" key="2">
    <source>
        <dbReference type="EMBL" id="EBL7641317.1"/>
    </source>
</evidence>
<comment type="caution">
    <text evidence="1">The sequence shown here is derived from an EMBL/GenBank/DDBJ whole genome shotgun (WGS) entry which is preliminary data.</text>
</comment>
<organism evidence="1">
    <name type="scientific">Salmonella enterica</name>
    <name type="common">Salmonella choleraesuis</name>
    <dbReference type="NCBI Taxonomy" id="28901"/>
    <lineage>
        <taxon>Bacteria</taxon>
        <taxon>Pseudomonadati</taxon>
        <taxon>Pseudomonadota</taxon>
        <taxon>Gammaproteobacteria</taxon>
        <taxon>Enterobacterales</taxon>
        <taxon>Enterobacteriaceae</taxon>
        <taxon>Salmonella</taxon>
    </lineage>
</organism>
<accession>A0A5T3ZV60</accession>
<reference evidence="1" key="1">
    <citation type="submission" date="2018-07" db="EMBL/GenBank/DDBJ databases">
        <authorList>
            <consortium name="GenomeTrakr network: Whole genome sequencing for foodborne pathogen traceback"/>
        </authorList>
    </citation>
    <scope>NUCLEOTIDE SEQUENCE</scope>
    <source>
        <strain evidence="1">CFSAN029662</strain>
    </source>
</reference>
<name>A0A5T3ZV60_SALER</name>
<gene>
    <name evidence="2" type="ORF">B5C82_06505</name>
    <name evidence="1" type="ORF">VL99_24050</name>
</gene>
<dbReference type="EMBL" id="AAGADD010000003">
    <property type="protein sequence ID" value="EBL7641317.1"/>
    <property type="molecule type" value="Genomic_DNA"/>
</dbReference>
<sequence>MSYKVDQVKALWLQLTDAEKKEFTTYLFNGEKKSLREGFESFSVNKSTTMQFGDANVCPACGK</sequence>
<evidence type="ECO:0000313" key="1">
    <source>
        <dbReference type="EMBL" id="EAW1274694.1"/>
    </source>
</evidence>
<dbReference type="AlphaFoldDB" id="A0A5T3ZV60"/>
<protein>
    <submittedName>
        <fullName evidence="1">Uncharacterized protein</fullName>
    </submittedName>
</protein>
<proteinExistence type="predicted"/>
<dbReference type="EMBL" id="AAEAIU010000027">
    <property type="protein sequence ID" value="EAW1274694.1"/>
    <property type="molecule type" value="Genomic_DNA"/>
</dbReference>
<reference evidence="2" key="2">
    <citation type="submission" date="2018-07" db="EMBL/GenBank/DDBJ databases">
        <authorList>
            <consortium name="PulseNet: The National Subtyping Network for Foodborne Disease Surveillance"/>
            <person name="Tarr C.L."/>
            <person name="Trees E."/>
            <person name="Katz L.S."/>
            <person name="Carleton-Romer H.A."/>
            <person name="Stroika S."/>
            <person name="Kucerova Z."/>
            <person name="Roache K.F."/>
            <person name="Sabol A.L."/>
            <person name="Besser J."/>
            <person name="Gerner-Smidt P."/>
        </authorList>
    </citation>
    <scope>NUCLEOTIDE SEQUENCE</scope>
    <source>
        <strain evidence="2">PNUSAS009496</strain>
    </source>
</reference>